<feature type="region of interest" description="Disordered" evidence="7">
    <location>
        <begin position="152"/>
        <end position="185"/>
    </location>
</feature>
<reference evidence="9 10" key="1">
    <citation type="submission" date="2024-03" db="EMBL/GenBank/DDBJ databases">
        <title>Complete genome sequence of the green alga Chloropicon roscoffensis RCC1871.</title>
        <authorList>
            <person name="Lemieux C."/>
            <person name="Pombert J.-F."/>
            <person name="Otis C."/>
            <person name="Turmel M."/>
        </authorList>
    </citation>
    <scope>NUCLEOTIDE SEQUENCE [LARGE SCALE GENOMIC DNA]</scope>
    <source>
        <strain evidence="9 10">RCC1871</strain>
    </source>
</reference>
<feature type="compositionally biased region" description="Low complexity" evidence="7">
    <location>
        <begin position="155"/>
        <end position="168"/>
    </location>
</feature>
<evidence type="ECO:0000256" key="6">
    <source>
        <dbReference type="ARBA" id="ARBA00048336"/>
    </source>
</evidence>
<evidence type="ECO:0000256" key="5">
    <source>
        <dbReference type="ARBA" id="ARBA00047761"/>
    </source>
</evidence>
<dbReference type="Gene3D" id="3.30.160.20">
    <property type="match status" value="1"/>
</dbReference>
<proteinExistence type="predicted"/>
<dbReference type="SUPFAM" id="SSF56784">
    <property type="entry name" value="HAD-like"/>
    <property type="match status" value="1"/>
</dbReference>
<comment type="catalytic activity">
    <reaction evidence="6">
        <text>O-phospho-L-threonyl-[protein] + H2O = L-threonyl-[protein] + phosphate</text>
        <dbReference type="Rhea" id="RHEA:47004"/>
        <dbReference type="Rhea" id="RHEA-COMP:11060"/>
        <dbReference type="Rhea" id="RHEA-COMP:11605"/>
        <dbReference type="ChEBI" id="CHEBI:15377"/>
        <dbReference type="ChEBI" id="CHEBI:30013"/>
        <dbReference type="ChEBI" id="CHEBI:43474"/>
        <dbReference type="ChEBI" id="CHEBI:61977"/>
        <dbReference type="EC" id="3.1.3.16"/>
    </reaction>
</comment>
<evidence type="ECO:0000313" key="9">
    <source>
        <dbReference type="EMBL" id="WZN65363.1"/>
    </source>
</evidence>
<dbReference type="InterPro" id="IPR014720">
    <property type="entry name" value="dsRBD_dom"/>
</dbReference>
<gene>
    <name evidence="9" type="ORF">HKI87_12g69210</name>
</gene>
<feature type="domain" description="DRBM" evidence="8">
    <location>
        <begin position="210"/>
        <end position="268"/>
    </location>
</feature>
<dbReference type="GO" id="GO:0008420">
    <property type="term" value="F:RNA polymerase II CTD heptapeptide repeat phosphatase activity"/>
    <property type="evidence" value="ECO:0007669"/>
    <property type="project" value="InterPro"/>
</dbReference>
<evidence type="ECO:0000313" key="10">
    <source>
        <dbReference type="Proteomes" id="UP001472866"/>
    </source>
</evidence>
<accession>A0AAX4PGJ8</accession>
<dbReference type="PANTHER" id="PTHR23081">
    <property type="entry name" value="RNA POLYMERASE II CTD PHOSPHATASE"/>
    <property type="match status" value="1"/>
</dbReference>
<dbReference type="Proteomes" id="UP001472866">
    <property type="component" value="Chromosome 12"/>
</dbReference>
<evidence type="ECO:0000256" key="2">
    <source>
        <dbReference type="ARBA" id="ARBA00013081"/>
    </source>
</evidence>
<name>A0AAX4PGJ8_9CHLO</name>
<protein>
    <recommendedName>
        <fullName evidence="2">protein-serine/threonine phosphatase</fullName>
        <ecNumber evidence="2">3.1.3.16</ecNumber>
    </recommendedName>
</protein>
<dbReference type="InterPro" id="IPR036412">
    <property type="entry name" value="HAD-like_sf"/>
</dbReference>
<evidence type="ECO:0000256" key="7">
    <source>
        <dbReference type="SAM" id="MobiDB-lite"/>
    </source>
</evidence>
<dbReference type="PANTHER" id="PTHR23081:SF0">
    <property type="entry name" value="RNA POLYMERASE II C-TERMINAL DOMAIN PHOSPHATASE-LIKE 1"/>
    <property type="match status" value="1"/>
</dbReference>
<comment type="catalytic activity">
    <reaction evidence="5">
        <text>O-phospho-L-seryl-[protein] + H2O = L-seryl-[protein] + phosphate</text>
        <dbReference type="Rhea" id="RHEA:20629"/>
        <dbReference type="Rhea" id="RHEA-COMP:9863"/>
        <dbReference type="Rhea" id="RHEA-COMP:11604"/>
        <dbReference type="ChEBI" id="CHEBI:15377"/>
        <dbReference type="ChEBI" id="CHEBI:29999"/>
        <dbReference type="ChEBI" id="CHEBI:43474"/>
        <dbReference type="ChEBI" id="CHEBI:83421"/>
        <dbReference type="EC" id="3.1.3.16"/>
    </reaction>
</comment>
<dbReference type="GO" id="GO:0005634">
    <property type="term" value="C:nucleus"/>
    <property type="evidence" value="ECO:0007669"/>
    <property type="project" value="UniProtKB-SubCell"/>
</dbReference>
<evidence type="ECO:0000259" key="8">
    <source>
        <dbReference type="Pfam" id="PF00035"/>
    </source>
</evidence>
<dbReference type="Pfam" id="PF00035">
    <property type="entry name" value="dsrm"/>
    <property type="match status" value="1"/>
</dbReference>
<comment type="subcellular location">
    <subcellularLocation>
        <location evidence="1">Nucleus</location>
    </subcellularLocation>
</comment>
<dbReference type="EC" id="3.1.3.16" evidence="2"/>
<organism evidence="9 10">
    <name type="scientific">Chloropicon roscoffensis</name>
    <dbReference type="NCBI Taxonomy" id="1461544"/>
    <lineage>
        <taxon>Eukaryota</taxon>
        <taxon>Viridiplantae</taxon>
        <taxon>Chlorophyta</taxon>
        <taxon>Chloropicophyceae</taxon>
        <taxon>Chloropicales</taxon>
        <taxon>Chloropicaceae</taxon>
        <taxon>Chloropicon</taxon>
    </lineage>
</organism>
<evidence type="ECO:0000256" key="1">
    <source>
        <dbReference type="ARBA" id="ARBA00004123"/>
    </source>
</evidence>
<sequence length="1078" mass="122673">MARTKQTANTPWGERQKEWSCRWKREYARYSHELRGIETEWRRNPPHRGIDQREFKAYVFCNYGNYHYYMQDFNKLKAYHDRNRLKLWFVSGVQDLSKERGTFVVFSQLDLNEEVLRKDAGIILKNGTSFHQGINNAALCLADTLDIVPHRYGASQPSTSGTSRPSTSEHVAQSTPPKDFGKQNVSPHIVGDITSTVFTKLGLQKSPNFSKLMKYADEKNIRPVPYYKLLSSEGPSNNPRFVYTVTFKGKMVQGDKEKTKVKAIENCAGVYCELHEEHLYVPPTETGDLLPSRNPSIHSIPSIPSMKETPSPSPLQPGQWLIGSPECPSVRLRSALTEMEAPHWNALMRHASKEALDVRLCRWVDGGAGGIKTGFQFKLQCYALSFTELIGKKKQKEWEALESVAEVTCERNLSFLLQRNKRKTMVDQTGTEPPTLTVANDVKRRRVEEELVLSPAPSPAPRPSGKSTTRLLGLSIARKEDETPDLDEHMISVAEQFQSNASVFEELDGSNVEATFHVEDDRPENLTMLLRDCIMSAKAPPRLMLQKAASFYGIANSSCVVCLQLSSGCKRPSVCIRPAEAAGVFGNLNGAFSHLVKTCADEEIVPIIDVSQILEECPKSEELAMCLSNIRGKKLYLCAFKKSNCFYGWFAHPVVIRHVTESLVKRSLSYVFDLDETLVHAFTKESLEKPKHKDSRVSDLTLNQHFLNTWKECMAEYKRTGKNDRHVTIPITTDHRNNVQWAVYEDVKSSDGKKLKRPVIRFPVPGGHNCQDKGSICFTVIDPDSEVTCMAVFVRPGWVQLRKSLEKNIGTRKEVSVYVSTRGQKEYSYEIWRLLDPSETLIKREAYGSKIENTITLANENDSEKKTLASAIYGSREYANMNETLPFAVAIDDRTDVWKPGELVYNIEQYLPQYHLRSHERLLHQQHKAYMQDPLPTSGHLEPLQTFKKVAERMEELTWLQVEELESEAKDHERNARVDFSNFMGVVRTLRDFMDQAKREVWEWTKLCKINDDVSACLKAKEKSGSTRDLVFQSLQKILKFLEFGDRDKNLAPLEDTKELARVLEMQVGTIKSSLGVT</sequence>
<evidence type="ECO:0000256" key="4">
    <source>
        <dbReference type="ARBA" id="ARBA00023242"/>
    </source>
</evidence>
<evidence type="ECO:0000256" key="3">
    <source>
        <dbReference type="ARBA" id="ARBA00022801"/>
    </source>
</evidence>
<dbReference type="InterPro" id="IPR039189">
    <property type="entry name" value="Fcp1"/>
</dbReference>
<dbReference type="Gene3D" id="3.40.50.1000">
    <property type="entry name" value="HAD superfamily/HAD-like"/>
    <property type="match status" value="1"/>
</dbReference>
<dbReference type="EMBL" id="CP151512">
    <property type="protein sequence ID" value="WZN65363.1"/>
    <property type="molecule type" value="Genomic_DNA"/>
</dbReference>
<dbReference type="AlphaFoldDB" id="A0AAX4PGJ8"/>
<dbReference type="SUPFAM" id="SSF54768">
    <property type="entry name" value="dsRNA-binding domain-like"/>
    <property type="match status" value="1"/>
</dbReference>
<keyword evidence="3" id="KW-0378">Hydrolase</keyword>
<keyword evidence="10" id="KW-1185">Reference proteome</keyword>
<keyword evidence="4" id="KW-0539">Nucleus</keyword>
<dbReference type="InterPro" id="IPR023214">
    <property type="entry name" value="HAD_sf"/>
</dbReference>